<evidence type="ECO:0008006" key="6">
    <source>
        <dbReference type="Google" id="ProtNLM"/>
    </source>
</evidence>
<comment type="caution">
    <text evidence="4">The sequence shown here is derived from an EMBL/GenBank/DDBJ whole genome shotgun (WGS) entry which is preliminary data.</text>
</comment>
<accession>A0A175VE90</accession>
<dbReference type="PANTHER" id="PTHR38108">
    <property type="entry name" value="UPF0319 PROTEIN YCCT"/>
    <property type="match status" value="1"/>
</dbReference>
<comment type="similarity">
    <text evidence="1">Belongs to the UPF0319 family.</text>
</comment>
<dbReference type="Pfam" id="PF09829">
    <property type="entry name" value="DUF2057"/>
    <property type="match status" value="1"/>
</dbReference>
<gene>
    <name evidence="4" type="ORF">LCR_01430</name>
</gene>
<evidence type="ECO:0000256" key="2">
    <source>
        <dbReference type="ARBA" id="ARBA00022729"/>
    </source>
</evidence>
<organism evidence="4 5">
    <name type="scientific">Aeromonas enteropelogenes</name>
    <name type="common">Aeromonas trota</name>
    <dbReference type="NCBI Taxonomy" id="29489"/>
    <lineage>
        <taxon>Bacteria</taxon>
        <taxon>Pseudomonadati</taxon>
        <taxon>Pseudomonadota</taxon>
        <taxon>Gammaproteobacteria</taxon>
        <taxon>Aeromonadales</taxon>
        <taxon>Aeromonadaceae</taxon>
        <taxon>Aeromonas</taxon>
    </lineage>
</organism>
<proteinExistence type="inferred from homology"/>
<sequence>MSCYQSWRNLALLCAAMGTGTVQAAVEVMVPEDFRILAVSEGRLHDEQHATLADGEQQLLVRFEGVIPSRNSSENDRQIRSEPQVLRYRADNQSLQLSAKVPGKEQGMEAYARKPVIALQAGGQPLQIEQDALVTRGMLIGMDWNARLVEYNRSGGKAALRVAAPGGGVVVVPGGAAAASAPVLPQSELEGQLQQLFLQADPVLRKRFIGWAVPQL</sequence>
<dbReference type="Proteomes" id="UP000078435">
    <property type="component" value="Unassembled WGS sequence"/>
</dbReference>
<dbReference type="RefSeq" id="WP_061477100.1">
    <property type="nucleotide sequence ID" value="NZ_JMGO02000013.1"/>
</dbReference>
<evidence type="ECO:0000256" key="3">
    <source>
        <dbReference type="SAM" id="SignalP"/>
    </source>
</evidence>
<dbReference type="PANTHER" id="PTHR38108:SF1">
    <property type="entry name" value="UPF0319 PROTEIN YCCT"/>
    <property type="match status" value="1"/>
</dbReference>
<dbReference type="InterPro" id="IPR018635">
    <property type="entry name" value="UPF0319"/>
</dbReference>
<evidence type="ECO:0000313" key="4">
    <source>
        <dbReference type="EMBL" id="KXU78971.1"/>
    </source>
</evidence>
<name>A0A175VE90_AEREN</name>
<reference evidence="4 5" key="1">
    <citation type="submission" date="2016-02" db="EMBL/GenBank/DDBJ databases">
        <title>Draft genome sequence of Aeromonas trota strain 1999lcr isolated from cerebrospinal fluid (CSF).</title>
        <authorList>
            <person name="Dallagassa C.B."/>
            <person name="Prediger K.C."/>
            <person name="Weiss V.A."/>
            <person name="Assis F.E."/>
            <person name="Baura V."/>
            <person name="Cruz L.M."/>
            <person name="Souza E.M."/>
            <person name="Pedrosa F.O."/>
            <person name="Fadel-Picheth C.M."/>
        </authorList>
    </citation>
    <scope>NUCLEOTIDE SEQUENCE [LARGE SCALE GENOMIC DNA]</scope>
    <source>
        <strain evidence="4 5">1999lcr</strain>
    </source>
</reference>
<evidence type="ECO:0000256" key="1">
    <source>
        <dbReference type="ARBA" id="ARBA00008490"/>
    </source>
</evidence>
<feature type="signal peptide" evidence="3">
    <location>
        <begin position="1"/>
        <end position="24"/>
    </location>
</feature>
<evidence type="ECO:0000313" key="5">
    <source>
        <dbReference type="Proteomes" id="UP000078435"/>
    </source>
</evidence>
<keyword evidence="2 3" id="KW-0732">Signal</keyword>
<protein>
    <recommendedName>
        <fullName evidence="6">DUF2057 domain-containing protein</fullName>
    </recommendedName>
</protein>
<feature type="chain" id="PRO_5008042814" description="DUF2057 domain-containing protein" evidence="3">
    <location>
        <begin position="25"/>
        <end position="216"/>
    </location>
</feature>
<dbReference type="EMBL" id="JMGO02000013">
    <property type="protein sequence ID" value="KXU78971.1"/>
    <property type="molecule type" value="Genomic_DNA"/>
</dbReference>
<dbReference type="AlphaFoldDB" id="A0A175VE90"/>
<dbReference type="OrthoDB" id="5588317at2"/>